<dbReference type="CDD" id="cd00473">
    <property type="entry name" value="bS6"/>
    <property type="match status" value="1"/>
</dbReference>
<sequence length="115" mass="13708">MVQPIGIIILLLQNYYRMSVQRKYEIMILLTEEFNDSELKTWVFNYAKNLRKFNVCDISVISRGKHNLAYSIFNKNKGNYIQLNFSSMPKYLTTFSNILKLDSHVLRFLVFNKEK</sequence>
<dbReference type="GO" id="GO:0006412">
    <property type="term" value="P:translation"/>
    <property type="evidence" value="ECO:0007669"/>
    <property type="project" value="InterPro"/>
</dbReference>
<dbReference type="GO" id="GO:0003735">
    <property type="term" value="F:structural constituent of ribosome"/>
    <property type="evidence" value="ECO:0007669"/>
    <property type="project" value="InterPro"/>
</dbReference>
<dbReference type="NCBIfam" id="TIGR00166">
    <property type="entry name" value="S6"/>
    <property type="match status" value="1"/>
</dbReference>
<evidence type="ECO:0000313" key="2">
    <source>
        <dbReference type="EMBL" id="QXE46147.1"/>
    </source>
</evidence>
<keyword evidence="2" id="KW-0689">Ribosomal protein</keyword>
<dbReference type="PANTHER" id="PTHR21011">
    <property type="entry name" value="MITOCHONDRIAL 28S RIBOSOMAL PROTEIN S6"/>
    <property type="match status" value="1"/>
</dbReference>
<keyword evidence="3" id="KW-1185">Reference proteome</keyword>
<dbReference type="InterPro" id="IPR000529">
    <property type="entry name" value="Ribosomal_bS6"/>
</dbReference>
<dbReference type="EMBL" id="MW971520">
    <property type="protein sequence ID" value="QXE46147.1"/>
    <property type="molecule type" value="Genomic_DNA"/>
</dbReference>
<proteinExistence type="inferred from homology"/>
<dbReference type="Gene3D" id="3.30.70.60">
    <property type="match status" value="1"/>
</dbReference>
<dbReference type="PANTHER" id="PTHR21011:SF1">
    <property type="entry name" value="SMALL RIBOSOMAL SUBUNIT PROTEIN BS6M"/>
    <property type="match status" value="1"/>
</dbReference>
<dbReference type="GO" id="GO:0070181">
    <property type="term" value="F:small ribosomal subunit rRNA binding"/>
    <property type="evidence" value="ECO:0007669"/>
    <property type="project" value="TreeGrafter"/>
</dbReference>
<dbReference type="InterPro" id="IPR014717">
    <property type="entry name" value="Transl_elong_EF1B/ribsomal_bS6"/>
</dbReference>
<name>A0A8H2SI87_9STRA</name>
<reference evidence="2" key="1">
    <citation type="journal article" date="2021" name="Sci. Rep.">
        <title>Diploid genomic architecture of Nitzschia inconspicua, an elite biomass production diatom.</title>
        <authorList>
            <person name="Oliver A."/>
            <person name="Podell S."/>
            <person name="Pinowska A."/>
            <person name="Traller J.C."/>
            <person name="Smith S.R."/>
            <person name="McClure R."/>
            <person name="Beliaev A."/>
            <person name="Bohutskyi P."/>
            <person name="Hill E.A."/>
            <person name="Rabines A."/>
            <person name="Zheng H."/>
            <person name="Allen L.Z."/>
            <person name="Kuo A."/>
            <person name="Grigoriev I.V."/>
            <person name="Allen A.E."/>
            <person name="Hazlebeck D."/>
            <person name="Allen E.E."/>
        </authorList>
    </citation>
    <scope>NUCLEOTIDE SEQUENCE</scope>
    <source>
        <strain evidence="2">Hildebrandi</strain>
    </source>
</reference>
<keyword evidence="2" id="KW-0687">Ribonucleoprotein</keyword>
<evidence type="ECO:0000256" key="1">
    <source>
        <dbReference type="ARBA" id="ARBA00009512"/>
    </source>
</evidence>
<dbReference type="Pfam" id="PF01250">
    <property type="entry name" value="Ribosomal_S6"/>
    <property type="match status" value="1"/>
</dbReference>
<dbReference type="InterPro" id="IPR020814">
    <property type="entry name" value="Ribosomal_S6_plastid/chlpt"/>
</dbReference>
<organism evidence="2 3">
    <name type="scientific">Nitzschia inconspicua</name>
    <dbReference type="NCBI Taxonomy" id="303405"/>
    <lineage>
        <taxon>Eukaryota</taxon>
        <taxon>Sar</taxon>
        <taxon>Stramenopiles</taxon>
        <taxon>Ochrophyta</taxon>
        <taxon>Bacillariophyta</taxon>
        <taxon>Bacillariophyceae</taxon>
        <taxon>Bacillariophycidae</taxon>
        <taxon>Bacillariales</taxon>
        <taxon>Bacillariaceae</taxon>
        <taxon>Nitzschia</taxon>
    </lineage>
</organism>
<dbReference type="SUPFAM" id="SSF54995">
    <property type="entry name" value="Ribosomal protein S6"/>
    <property type="match status" value="1"/>
</dbReference>
<evidence type="ECO:0000313" key="3">
    <source>
        <dbReference type="Proteomes" id="UP000693970"/>
    </source>
</evidence>
<dbReference type="InterPro" id="IPR035980">
    <property type="entry name" value="Ribosomal_bS6_sf"/>
</dbReference>
<dbReference type="GO" id="GO:0005840">
    <property type="term" value="C:ribosome"/>
    <property type="evidence" value="ECO:0007669"/>
    <property type="project" value="UniProtKB-KW"/>
</dbReference>
<dbReference type="OrthoDB" id="35170at2759"/>
<dbReference type="HAMAP" id="MF_00360">
    <property type="entry name" value="Ribosomal_bS6"/>
    <property type="match status" value="1"/>
</dbReference>
<dbReference type="Proteomes" id="UP000693970">
    <property type="component" value="Plastid Pltd"/>
</dbReference>
<keyword evidence="2" id="KW-0934">Plastid</keyword>
<dbReference type="AlphaFoldDB" id="A0A8H2SI87"/>
<gene>
    <name evidence="2" type="primary">rps6</name>
    <name evidence="2" type="ORF">IV203_000069</name>
</gene>
<accession>A0A8H2SI87</accession>
<comment type="similarity">
    <text evidence="1">Belongs to the bacterial ribosomal protein bS6 family.</text>
</comment>
<protein>
    <submittedName>
        <fullName evidence="2">Ribosomal protein S6</fullName>
    </submittedName>
</protein>
<geneLocation type="plastid" evidence="2"/>
<dbReference type="GO" id="GO:0005737">
    <property type="term" value="C:cytoplasm"/>
    <property type="evidence" value="ECO:0007669"/>
    <property type="project" value="UniProtKB-ARBA"/>
</dbReference>